<evidence type="ECO:0000256" key="1">
    <source>
        <dbReference type="ARBA" id="ARBA00008107"/>
    </source>
</evidence>
<dbReference type="InterPro" id="IPR026022">
    <property type="entry name" value="PhoU_dom"/>
</dbReference>
<dbReference type="PANTHER" id="PTHR42930">
    <property type="entry name" value="PHOSPHATE-SPECIFIC TRANSPORT SYSTEM ACCESSORY PROTEIN PHOU"/>
    <property type="match status" value="1"/>
</dbReference>
<keyword evidence="2" id="KW-0592">Phosphate transport</keyword>
<proteinExistence type="inferred from homology"/>
<dbReference type="GO" id="GO:0030643">
    <property type="term" value="P:intracellular phosphate ion homeostasis"/>
    <property type="evidence" value="ECO:0007669"/>
    <property type="project" value="InterPro"/>
</dbReference>
<dbReference type="GO" id="GO:0045936">
    <property type="term" value="P:negative regulation of phosphate metabolic process"/>
    <property type="evidence" value="ECO:0007669"/>
    <property type="project" value="InterPro"/>
</dbReference>
<organism evidence="4 5">
    <name type="scientific">Natronospira elongata</name>
    <dbReference type="NCBI Taxonomy" id="3110268"/>
    <lineage>
        <taxon>Bacteria</taxon>
        <taxon>Pseudomonadati</taxon>
        <taxon>Pseudomonadota</taxon>
        <taxon>Gammaproteobacteria</taxon>
        <taxon>Natronospirales</taxon>
        <taxon>Natronospiraceae</taxon>
        <taxon>Natronospira</taxon>
    </lineage>
</organism>
<dbReference type="Gene3D" id="1.20.58.220">
    <property type="entry name" value="Phosphate transport system protein phou homolog 2, domain 2"/>
    <property type="match status" value="1"/>
</dbReference>
<dbReference type="PANTHER" id="PTHR42930:SF3">
    <property type="entry name" value="PHOSPHATE-SPECIFIC TRANSPORT SYSTEM ACCESSORY PROTEIN PHOU"/>
    <property type="match status" value="1"/>
</dbReference>
<dbReference type="RefSeq" id="WP_346052494.1">
    <property type="nucleotide sequence ID" value="NZ_JAYGII010000028.1"/>
</dbReference>
<dbReference type="GO" id="GO:0006817">
    <property type="term" value="P:phosphate ion transport"/>
    <property type="evidence" value="ECO:0007669"/>
    <property type="project" value="UniProtKB-KW"/>
</dbReference>
<dbReference type="AlphaFoldDB" id="A0AAP6JGC2"/>
<reference evidence="4 5" key="1">
    <citation type="submission" date="2023-12" db="EMBL/GenBank/DDBJ databases">
        <title>Whole-genome sequencing of halo(alkali)philic microorganisms from hypersaline lakes.</title>
        <authorList>
            <person name="Sorokin D.Y."/>
            <person name="Merkel A.Y."/>
            <person name="Messina E."/>
            <person name="Yakimov M."/>
        </authorList>
    </citation>
    <scope>NUCLEOTIDE SEQUENCE [LARGE SCALE GENOMIC DNA]</scope>
    <source>
        <strain evidence="4 5">AB-CW1</strain>
    </source>
</reference>
<comment type="caution">
    <text evidence="4">The sequence shown here is derived from an EMBL/GenBank/DDBJ whole genome shotgun (WGS) entry which is preliminary data.</text>
</comment>
<name>A0AAP6JGC2_9GAMM</name>
<dbReference type="Proteomes" id="UP001302316">
    <property type="component" value="Unassembled WGS sequence"/>
</dbReference>
<dbReference type="InterPro" id="IPR028366">
    <property type="entry name" value="PhoU"/>
</dbReference>
<accession>A0AAP6JGC2</accession>
<gene>
    <name evidence="4" type="ORF">VCB98_10930</name>
</gene>
<comment type="similarity">
    <text evidence="1">Belongs to the PhoU family.</text>
</comment>
<dbReference type="SUPFAM" id="SSF109755">
    <property type="entry name" value="PhoU-like"/>
    <property type="match status" value="1"/>
</dbReference>
<dbReference type="EMBL" id="JAYGII010000028">
    <property type="protein sequence ID" value="MEA5446333.1"/>
    <property type="molecule type" value="Genomic_DNA"/>
</dbReference>
<sequence length="231" mass="26154">MFREILNALAHGSTIDNAFSELGEMLEHGVWMFERANEVLHSKVPAQAVSESIYERDRAINELERSIRRKVLRYLTVNPGYDVPVCLALMSVAKDAERIGDYCKNVFEVGQFYNEDFTEARYRQALDQIAEETVVIFKLVSAACRDSDEGPASEAIEKAKSIRGRCDEIIMGLFRDEEQIQVHEAVAYSLLARHYKRVVAHLANISTALLGQFEDLDFYNDNDIAGKPKAS</sequence>
<feature type="domain" description="PhoU" evidence="3">
    <location>
        <begin position="24"/>
        <end position="108"/>
    </location>
</feature>
<evidence type="ECO:0000259" key="3">
    <source>
        <dbReference type="Pfam" id="PF01895"/>
    </source>
</evidence>
<evidence type="ECO:0000256" key="2">
    <source>
        <dbReference type="ARBA" id="ARBA00022592"/>
    </source>
</evidence>
<dbReference type="Pfam" id="PF01895">
    <property type="entry name" value="PhoU"/>
    <property type="match status" value="1"/>
</dbReference>
<protein>
    <submittedName>
        <fullName evidence="4">PhoU domain-containing protein</fullName>
    </submittedName>
</protein>
<keyword evidence="2" id="KW-0813">Transport</keyword>
<evidence type="ECO:0000313" key="4">
    <source>
        <dbReference type="EMBL" id="MEA5446333.1"/>
    </source>
</evidence>
<dbReference type="InterPro" id="IPR038078">
    <property type="entry name" value="PhoU-like_sf"/>
</dbReference>
<evidence type="ECO:0000313" key="5">
    <source>
        <dbReference type="Proteomes" id="UP001302316"/>
    </source>
</evidence>
<keyword evidence="5" id="KW-1185">Reference proteome</keyword>